<dbReference type="GO" id="GO:0017111">
    <property type="term" value="F:ribonucleoside triphosphate phosphatase activity"/>
    <property type="evidence" value="ECO:0007669"/>
    <property type="project" value="TreeGrafter"/>
</dbReference>
<evidence type="ECO:0000256" key="1">
    <source>
        <dbReference type="ARBA" id="ARBA00009283"/>
    </source>
</evidence>
<dbReference type="InterPro" id="IPR000407">
    <property type="entry name" value="GDA1_CD39_NTPase"/>
</dbReference>
<sequence length="506" mass="56049">MMNNTKSRKSLLIKCAIGATAILLLLYALVPTDRYQHITNSISNNTENPATPATTPTVDQQQPPQEKETALEEQNPSTATDGSTSSEHCTTPHPGRPAIQYALMIDAGSSGSRIHVYRFNYCREEPELEDEVFYPIKPGLSSYENDPDAAARSLDELMKVALDNVPTDLHHCTPIMLKATAGLRLLGEDKSKAILEAVRARLESQYPFPIAGGDRGVEIMDGKDEGVYAWITVNYLLGKLKKDQRGKSAAVFDLGGASTQIVFEPTFGQNDQMAEGEHKYALTYGEDQYTLYQHSYLGYGLNEARKRIKAEMVELWKDEAKRAGRVYHPCLPDGHTETWEDADGNKTTLVGTGAGHAECRGIVERIFNKDASCVVAPCAFDGMYQPPISDTFTGRELYVFSFFYDMTQPLGMPSEFSVEELGELAQRVCSGETQYFQHFPGSLEALKDDTDYCLELTYIHGLLRIGYDIPPERLVRTAKKIQGAETGWCLGASIAMMDEAQLCQVA</sequence>
<evidence type="ECO:0000256" key="4">
    <source>
        <dbReference type="ARBA" id="ARBA00038903"/>
    </source>
</evidence>
<organism evidence="10 11">
    <name type="scientific">Lichtheimia corymbifera JMRC:FSU:9682</name>
    <dbReference type="NCBI Taxonomy" id="1263082"/>
    <lineage>
        <taxon>Eukaryota</taxon>
        <taxon>Fungi</taxon>
        <taxon>Fungi incertae sedis</taxon>
        <taxon>Mucoromycota</taxon>
        <taxon>Mucoromycotina</taxon>
        <taxon>Mucoromycetes</taxon>
        <taxon>Mucorales</taxon>
        <taxon>Lichtheimiaceae</taxon>
        <taxon>Lichtheimia</taxon>
    </lineage>
</organism>
<feature type="compositionally biased region" description="Polar residues" evidence="8">
    <location>
        <begin position="72"/>
        <end position="89"/>
    </location>
</feature>
<keyword evidence="11" id="KW-1185">Reference proteome</keyword>
<dbReference type="Pfam" id="PF01150">
    <property type="entry name" value="GDA1_CD39"/>
    <property type="match status" value="1"/>
</dbReference>
<feature type="active site" description="Proton acceptor" evidence="5">
    <location>
        <position position="225"/>
    </location>
</feature>
<dbReference type="GO" id="GO:0004382">
    <property type="term" value="F:GDP phosphatase activity"/>
    <property type="evidence" value="ECO:0007669"/>
    <property type="project" value="UniProtKB-EC"/>
</dbReference>
<evidence type="ECO:0000256" key="6">
    <source>
        <dbReference type="PIRSR" id="PIRSR600407-2"/>
    </source>
</evidence>
<keyword evidence="6" id="KW-0547">Nucleotide-binding</keyword>
<evidence type="ECO:0000256" key="5">
    <source>
        <dbReference type="PIRSR" id="PIRSR600407-1"/>
    </source>
</evidence>
<dbReference type="AlphaFoldDB" id="A0A068RFP1"/>
<protein>
    <recommendedName>
        <fullName evidence="4">guanosine-diphosphatase</fullName>
        <ecNumber evidence="4">3.6.1.42</ecNumber>
    </recommendedName>
</protein>
<dbReference type="Gene3D" id="3.30.420.150">
    <property type="entry name" value="Exopolyphosphatase. Domain 2"/>
    <property type="match status" value="1"/>
</dbReference>
<dbReference type="OrthoDB" id="6372431at2759"/>
<dbReference type="EMBL" id="CBTN010000002">
    <property type="protein sequence ID" value="CDH48978.1"/>
    <property type="molecule type" value="Genomic_DNA"/>
</dbReference>
<dbReference type="STRING" id="1263082.A0A068RFP1"/>
<feature type="binding site" evidence="6">
    <location>
        <begin position="256"/>
        <end position="260"/>
    </location>
    <ligand>
        <name>ATP</name>
        <dbReference type="ChEBI" id="CHEBI:30616"/>
    </ligand>
</feature>
<evidence type="ECO:0000256" key="8">
    <source>
        <dbReference type="SAM" id="MobiDB-lite"/>
    </source>
</evidence>
<keyword evidence="2 7" id="KW-0378">Hydrolase</keyword>
<comment type="caution">
    <text evidence="10">The sequence shown here is derived from an EMBL/GenBank/DDBJ whole genome shotgun (WGS) entry which is preliminary data.</text>
</comment>
<evidence type="ECO:0000256" key="9">
    <source>
        <dbReference type="SAM" id="Phobius"/>
    </source>
</evidence>
<feature type="region of interest" description="Disordered" evidence="8">
    <location>
        <begin position="40"/>
        <end position="95"/>
    </location>
</feature>
<proteinExistence type="inferred from homology"/>
<name>A0A068RFP1_9FUNG</name>
<comment type="function">
    <text evidence="3">After transfer of sugars to endogenous macromolecular acceptors, the enzyme converts nucleoside diphosphates to nucleoside monophosphates which in turn exit the Golgi lumen in a coupled antiporter reaction, allowing entry of additional nucleotide sugar from the cytosol.</text>
</comment>
<dbReference type="GO" id="GO:0016020">
    <property type="term" value="C:membrane"/>
    <property type="evidence" value="ECO:0007669"/>
    <property type="project" value="TreeGrafter"/>
</dbReference>
<dbReference type="GO" id="GO:0045134">
    <property type="term" value="F:UDP phosphatase activity"/>
    <property type="evidence" value="ECO:0007669"/>
    <property type="project" value="TreeGrafter"/>
</dbReference>
<keyword evidence="9" id="KW-0472">Membrane</keyword>
<reference evidence="10" key="1">
    <citation type="submission" date="2013-08" db="EMBL/GenBank/DDBJ databases">
        <title>Gene expansion shapes genome architecture in the human pathogen Lichtheimia corymbifera: an evolutionary genomics analysis in the ancient terrestrial Mucorales (Mucoromycotina).</title>
        <authorList>
            <person name="Schwartze V.U."/>
            <person name="Winter S."/>
            <person name="Shelest E."/>
            <person name="Marcet-Houben M."/>
            <person name="Horn F."/>
            <person name="Wehner S."/>
            <person name="Hoffmann K."/>
            <person name="Riege K."/>
            <person name="Sammeth M."/>
            <person name="Nowrousian M."/>
            <person name="Valiante V."/>
            <person name="Linde J."/>
            <person name="Jacobsen I.D."/>
            <person name="Marz M."/>
            <person name="Brakhage A.A."/>
            <person name="Gabaldon T."/>
            <person name="Bocker S."/>
            <person name="Voigt K."/>
        </authorList>
    </citation>
    <scope>NUCLEOTIDE SEQUENCE [LARGE SCALE GENOMIC DNA]</scope>
    <source>
        <strain evidence="10">FSU 9682</strain>
    </source>
</reference>
<dbReference type="Gene3D" id="3.30.420.40">
    <property type="match status" value="1"/>
</dbReference>
<dbReference type="GO" id="GO:0009134">
    <property type="term" value="P:nucleoside diphosphate catabolic process"/>
    <property type="evidence" value="ECO:0007669"/>
    <property type="project" value="TreeGrafter"/>
</dbReference>
<dbReference type="GO" id="GO:0005524">
    <property type="term" value="F:ATP binding"/>
    <property type="evidence" value="ECO:0007669"/>
    <property type="project" value="UniProtKB-KW"/>
</dbReference>
<dbReference type="VEuPathDB" id="FungiDB:LCOR_00741.1"/>
<dbReference type="CDD" id="cd24040">
    <property type="entry name" value="ASKHA_NBD_GDA1"/>
    <property type="match status" value="1"/>
</dbReference>
<evidence type="ECO:0000313" key="11">
    <source>
        <dbReference type="Proteomes" id="UP000027586"/>
    </source>
</evidence>
<feature type="transmembrane region" description="Helical" evidence="9">
    <location>
        <begin position="12"/>
        <end position="30"/>
    </location>
</feature>
<accession>A0A068RFP1</accession>
<keyword evidence="9" id="KW-0812">Transmembrane</keyword>
<evidence type="ECO:0000256" key="2">
    <source>
        <dbReference type="ARBA" id="ARBA00022801"/>
    </source>
</evidence>
<evidence type="ECO:0000256" key="3">
    <source>
        <dbReference type="ARBA" id="ARBA00037742"/>
    </source>
</evidence>
<feature type="compositionally biased region" description="Low complexity" evidence="8">
    <location>
        <begin position="49"/>
        <end position="64"/>
    </location>
</feature>
<dbReference type="PANTHER" id="PTHR11782:SF83">
    <property type="entry name" value="GUANOSINE-DIPHOSPHATASE"/>
    <property type="match status" value="1"/>
</dbReference>
<dbReference type="PANTHER" id="PTHR11782">
    <property type="entry name" value="ADENOSINE/GUANOSINE DIPHOSPHATASE"/>
    <property type="match status" value="1"/>
</dbReference>
<dbReference type="EC" id="3.6.1.42" evidence="4"/>
<keyword evidence="6" id="KW-0067">ATP-binding</keyword>
<dbReference type="Proteomes" id="UP000027586">
    <property type="component" value="Unassembled WGS sequence"/>
</dbReference>
<gene>
    <name evidence="10" type="ORF">LCOR_00741.1</name>
</gene>
<evidence type="ECO:0000256" key="7">
    <source>
        <dbReference type="RuleBase" id="RU003833"/>
    </source>
</evidence>
<keyword evidence="9" id="KW-1133">Transmembrane helix</keyword>
<dbReference type="GO" id="GO:0005794">
    <property type="term" value="C:Golgi apparatus"/>
    <property type="evidence" value="ECO:0007669"/>
    <property type="project" value="TreeGrafter"/>
</dbReference>
<comment type="similarity">
    <text evidence="1 7">Belongs to the GDA1/CD39 NTPase family.</text>
</comment>
<dbReference type="GO" id="GO:0006487">
    <property type="term" value="P:protein N-linked glycosylation"/>
    <property type="evidence" value="ECO:0007669"/>
    <property type="project" value="TreeGrafter"/>
</dbReference>
<evidence type="ECO:0000313" key="10">
    <source>
        <dbReference type="EMBL" id="CDH48978.1"/>
    </source>
</evidence>
<dbReference type="PROSITE" id="PS01238">
    <property type="entry name" value="GDA1_CD39_NTPASE"/>
    <property type="match status" value="1"/>
</dbReference>